<dbReference type="HOGENOM" id="CLU_3038184_0_0_1"/>
<keyword evidence="3" id="KW-1185">Reference proteome</keyword>
<feature type="non-terminal residue" evidence="2">
    <location>
        <position position="55"/>
    </location>
</feature>
<accession>A0A0C9UWF5</accession>
<name>A0A0C9UWF5_SPHS4</name>
<sequence length="55" mass="6236">MSFSAPWSLTLRGSKRAKVKTEMAMAAMTPSKEEVDNMRTQTPRKIMQESNGKFN</sequence>
<dbReference type="Proteomes" id="UP000054279">
    <property type="component" value="Unassembled WGS sequence"/>
</dbReference>
<dbReference type="AlphaFoldDB" id="A0A0C9UWF5"/>
<gene>
    <name evidence="2" type="ORF">M422DRAFT_36881</name>
</gene>
<evidence type="ECO:0000313" key="3">
    <source>
        <dbReference type="Proteomes" id="UP000054279"/>
    </source>
</evidence>
<dbReference type="EMBL" id="KN837278">
    <property type="protein sequence ID" value="KIJ29661.1"/>
    <property type="molecule type" value="Genomic_DNA"/>
</dbReference>
<organism evidence="2 3">
    <name type="scientific">Sphaerobolus stellatus (strain SS14)</name>
    <dbReference type="NCBI Taxonomy" id="990650"/>
    <lineage>
        <taxon>Eukaryota</taxon>
        <taxon>Fungi</taxon>
        <taxon>Dikarya</taxon>
        <taxon>Basidiomycota</taxon>
        <taxon>Agaricomycotina</taxon>
        <taxon>Agaricomycetes</taxon>
        <taxon>Phallomycetidae</taxon>
        <taxon>Geastrales</taxon>
        <taxon>Sphaerobolaceae</taxon>
        <taxon>Sphaerobolus</taxon>
    </lineage>
</organism>
<feature type="compositionally biased region" description="Polar residues" evidence="1">
    <location>
        <begin position="38"/>
        <end position="55"/>
    </location>
</feature>
<evidence type="ECO:0000313" key="2">
    <source>
        <dbReference type="EMBL" id="KIJ29661.1"/>
    </source>
</evidence>
<feature type="region of interest" description="Disordered" evidence="1">
    <location>
        <begin position="25"/>
        <end position="55"/>
    </location>
</feature>
<reference evidence="2 3" key="1">
    <citation type="submission" date="2014-06" db="EMBL/GenBank/DDBJ databases">
        <title>Evolutionary Origins and Diversification of the Mycorrhizal Mutualists.</title>
        <authorList>
            <consortium name="DOE Joint Genome Institute"/>
            <consortium name="Mycorrhizal Genomics Consortium"/>
            <person name="Kohler A."/>
            <person name="Kuo A."/>
            <person name="Nagy L.G."/>
            <person name="Floudas D."/>
            <person name="Copeland A."/>
            <person name="Barry K.W."/>
            <person name="Cichocki N."/>
            <person name="Veneault-Fourrey C."/>
            <person name="LaButti K."/>
            <person name="Lindquist E.A."/>
            <person name="Lipzen A."/>
            <person name="Lundell T."/>
            <person name="Morin E."/>
            <person name="Murat C."/>
            <person name="Riley R."/>
            <person name="Ohm R."/>
            <person name="Sun H."/>
            <person name="Tunlid A."/>
            <person name="Henrissat B."/>
            <person name="Grigoriev I.V."/>
            <person name="Hibbett D.S."/>
            <person name="Martin F."/>
        </authorList>
    </citation>
    <scope>NUCLEOTIDE SEQUENCE [LARGE SCALE GENOMIC DNA]</scope>
    <source>
        <strain evidence="2 3">SS14</strain>
    </source>
</reference>
<evidence type="ECO:0000256" key="1">
    <source>
        <dbReference type="SAM" id="MobiDB-lite"/>
    </source>
</evidence>
<protein>
    <submittedName>
        <fullName evidence="2">Uncharacterized protein</fullName>
    </submittedName>
</protein>
<proteinExistence type="predicted"/>